<comment type="cofactor">
    <cofactor evidence="1">
        <name>NAD(+)</name>
        <dbReference type="ChEBI" id="CHEBI:57540"/>
    </cofactor>
</comment>
<keyword evidence="4" id="KW-0456">Lyase</keyword>
<feature type="domain" description="NAD-dependent epimerase/dehydratase" evidence="6">
    <location>
        <begin position="9"/>
        <end position="245"/>
    </location>
</feature>
<evidence type="ECO:0000313" key="8">
    <source>
        <dbReference type="Proteomes" id="UP000662747"/>
    </source>
</evidence>
<dbReference type="Pfam" id="PF01370">
    <property type="entry name" value="Epimerase"/>
    <property type="match status" value="1"/>
</dbReference>
<evidence type="ECO:0000259" key="6">
    <source>
        <dbReference type="Pfam" id="PF01370"/>
    </source>
</evidence>
<dbReference type="InterPro" id="IPR036291">
    <property type="entry name" value="NAD(P)-bd_dom_sf"/>
</dbReference>
<evidence type="ECO:0000313" key="7">
    <source>
        <dbReference type="EMBL" id="QSQ23134.1"/>
    </source>
</evidence>
<name>A0ABX7P0D1_9BACT</name>
<proteinExistence type="predicted"/>
<sequence length="341" mass="37982">MNDFKGRRVVVLGGSGFLGSHLCERLLRDGASEVVSLDNLVTGNERNLVDVAPLGNLRVVIHDVTEPLRVDGPVDFVFNLASPASPIDFVQLPIETLRVGSIGTENGLRLAREKKAVFLQASTSEVYGDPLVHPQPEDYWGNVNPVGPRAVYDEAKRYGEALVTAYARMHGLRTRIARIFNTYGPKMRLEDGRVVPTFVGQALRGEDFTVFGDGTQTRSFCYARDLIDGLLRLALSDVTEPINLGNPREMTILQFAEAVRNVHGHEGRVAFKPLPKDDPRQRRPDITRAQTLLSWEPRVSLEEGLVETFAWFRKVMAPKEPAPRTDTVRPPTRHGGKERRG</sequence>
<evidence type="ECO:0000256" key="5">
    <source>
        <dbReference type="SAM" id="MobiDB-lite"/>
    </source>
</evidence>
<keyword evidence="8" id="KW-1185">Reference proteome</keyword>
<dbReference type="EMBL" id="CP071090">
    <property type="protein sequence ID" value="QSQ23134.1"/>
    <property type="molecule type" value="Genomic_DNA"/>
</dbReference>
<organism evidence="7 8">
    <name type="scientific">Pyxidicoccus parkwayensis</name>
    <dbReference type="NCBI Taxonomy" id="2813578"/>
    <lineage>
        <taxon>Bacteria</taxon>
        <taxon>Pseudomonadati</taxon>
        <taxon>Myxococcota</taxon>
        <taxon>Myxococcia</taxon>
        <taxon>Myxococcales</taxon>
        <taxon>Cystobacterineae</taxon>
        <taxon>Myxococcaceae</taxon>
        <taxon>Pyxidicoccus</taxon>
    </lineage>
</organism>
<dbReference type="CDD" id="cd05230">
    <property type="entry name" value="UGD_SDR_e"/>
    <property type="match status" value="1"/>
</dbReference>
<dbReference type="RefSeq" id="WP_206724709.1">
    <property type="nucleotide sequence ID" value="NZ_CP071090.1"/>
</dbReference>
<evidence type="ECO:0000256" key="3">
    <source>
        <dbReference type="ARBA" id="ARBA00023027"/>
    </source>
</evidence>
<feature type="region of interest" description="Disordered" evidence="5">
    <location>
        <begin position="320"/>
        <end position="341"/>
    </location>
</feature>
<protein>
    <submittedName>
        <fullName evidence="7">SDR family oxidoreductase</fullName>
    </submittedName>
</protein>
<keyword evidence="3" id="KW-0520">NAD</keyword>
<dbReference type="InterPro" id="IPR001509">
    <property type="entry name" value="Epimerase_deHydtase"/>
</dbReference>
<keyword evidence="2" id="KW-0210">Decarboxylase</keyword>
<feature type="compositionally biased region" description="Basic residues" evidence="5">
    <location>
        <begin position="331"/>
        <end position="341"/>
    </location>
</feature>
<dbReference type="Gene3D" id="3.40.50.720">
    <property type="entry name" value="NAD(P)-binding Rossmann-like Domain"/>
    <property type="match status" value="1"/>
</dbReference>
<dbReference type="InterPro" id="IPR044516">
    <property type="entry name" value="UXS-like"/>
</dbReference>
<dbReference type="Proteomes" id="UP000662747">
    <property type="component" value="Chromosome"/>
</dbReference>
<dbReference type="SUPFAM" id="SSF51735">
    <property type="entry name" value="NAD(P)-binding Rossmann-fold domains"/>
    <property type="match status" value="1"/>
</dbReference>
<gene>
    <name evidence="7" type="ORF">JY651_49995</name>
</gene>
<dbReference type="PANTHER" id="PTHR43078:SF6">
    <property type="entry name" value="UDP-GLUCURONIC ACID DECARBOXYLASE 1"/>
    <property type="match status" value="1"/>
</dbReference>
<accession>A0ABX7P0D1</accession>
<dbReference type="PANTHER" id="PTHR43078">
    <property type="entry name" value="UDP-GLUCURONIC ACID DECARBOXYLASE-RELATED"/>
    <property type="match status" value="1"/>
</dbReference>
<evidence type="ECO:0000256" key="2">
    <source>
        <dbReference type="ARBA" id="ARBA00022793"/>
    </source>
</evidence>
<reference evidence="7 8" key="1">
    <citation type="submission" date="2021-02" db="EMBL/GenBank/DDBJ databases">
        <title>De Novo genome assembly of isolated myxobacteria.</title>
        <authorList>
            <person name="Stevens D.C."/>
        </authorList>
    </citation>
    <scope>NUCLEOTIDE SEQUENCE [LARGE SCALE GENOMIC DNA]</scope>
    <source>
        <strain evidence="8">SCPEA02</strain>
    </source>
</reference>
<evidence type="ECO:0000256" key="1">
    <source>
        <dbReference type="ARBA" id="ARBA00001911"/>
    </source>
</evidence>
<evidence type="ECO:0000256" key="4">
    <source>
        <dbReference type="ARBA" id="ARBA00023239"/>
    </source>
</evidence>